<sequence length="194" mass="21553">MGRSKGYGVVKFADEMEINHCSNAEEAHCLTTICYPKRVYEVAVHVDTDLTNTTEELRQIFLQFGEIVYVKIPTAKGCEFVQFTTRTSAEEEIKRMHGSQIGQLVVHLSWGKSKRDSYGVWAPLADPTQWSSAHYGYGEGYDAYAYGTTQDPSLYAYGGYMQTGAGGTRYGRCSGRWSSSGRCCTTCGTKRGII</sequence>
<reference evidence="1 2" key="2">
    <citation type="journal article" date="2022" name="Mol. Ecol. Resour.">
        <title>The genomes of chicory, endive, great burdock and yacon provide insights into Asteraceae paleo-polyploidization history and plant inulin production.</title>
        <authorList>
            <person name="Fan W."/>
            <person name="Wang S."/>
            <person name="Wang H."/>
            <person name="Wang A."/>
            <person name="Jiang F."/>
            <person name="Liu H."/>
            <person name="Zhao H."/>
            <person name="Xu D."/>
            <person name="Zhang Y."/>
        </authorList>
    </citation>
    <scope>NUCLEOTIDE SEQUENCE [LARGE SCALE GENOMIC DNA]</scope>
    <source>
        <strain evidence="2">cv. Yunnan</strain>
        <tissue evidence="1">Leaves</tissue>
    </source>
</reference>
<organism evidence="1 2">
    <name type="scientific">Smallanthus sonchifolius</name>
    <dbReference type="NCBI Taxonomy" id="185202"/>
    <lineage>
        <taxon>Eukaryota</taxon>
        <taxon>Viridiplantae</taxon>
        <taxon>Streptophyta</taxon>
        <taxon>Embryophyta</taxon>
        <taxon>Tracheophyta</taxon>
        <taxon>Spermatophyta</taxon>
        <taxon>Magnoliopsida</taxon>
        <taxon>eudicotyledons</taxon>
        <taxon>Gunneridae</taxon>
        <taxon>Pentapetalae</taxon>
        <taxon>asterids</taxon>
        <taxon>campanulids</taxon>
        <taxon>Asterales</taxon>
        <taxon>Asteraceae</taxon>
        <taxon>Asteroideae</taxon>
        <taxon>Heliantheae alliance</taxon>
        <taxon>Millerieae</taxon>
        <taxon>Smallanthus</taxon>
    </lineage>
</organism>
<name>A0ACB9ATT0_9ASTR</name>
<dbReference type="Proteomes" id="UP001056120">
    <property type="component" value="Linkage Group LG24"/>
</dbReference>
<comment type="caution">
    <text evidence="1">The sequence shown here is derived from an EMBL/GenBank/DDBJ whole genome shotgun (WGS) entry which is preliminary data.</text>
</comment>
<keyword evidence="2" id="KW-1185">Reference proteome</keyword>
<evidence type="ECO:0000313" key="1">
    <source>
        <dbReference type="EMBL" id="KAI3711835.1"/>
    </source>
</evidence>
<evidence type="ECO:0000313" key="2">
    <source>
        <dbReference type="Proteomes" id="UP001056120"/>
    </source>
</evidence>
<proteinExistence type="predicted"/>
<gene>
    <name evidence="1" type="ORF">L1987_70383</name>
</gene>
<accession>A0ACB9ATT0</accession>
<reference evidence="2" key="1">
    <citation type="journal article" date="2022" name="Mol. Ecol. Resour.">
        <title>The genomes of chicory, endive, great burdock and yacon provide insights into Asteraceae palaeo-polyploidization history and plant inulin production.</title>
        <authorList>
            <person name="Fan W."/>
            <person name="Wang S."/>
            <person name="Wang H."/>
            <person name="Wang A."/>
            <person name="Jiang F."/>
            <person name="Liu H."/>
            <person name="Zhao H."/>
            <person name="Xu D."/>
            <person name="Zhang Y."/>
        </authorList>
    </citation>
    <scope>NUCLEOTIDE SEQUENCE [LARGE SCALE GENOMIC DNA]</scope>
    <source>
        <strain evidence="2">cv. Yunnan</strain>
    </source>
</reference>
<dbReference type="EMBL" id="CM042041">
    <property type="protein sequence ID" value="KAI3711835.1"/>
    <property type="molecule type" value="Genomic_DNA"/>
</dbReference>
<protein>
    <submittedName>
        <fullName evidence="1">Uncharacterized protein</fullName>
    </submittedName>
</protein>